<dbReference type="Proteomes" id="UP000008694">
    <property type="component" value="Unassembled WGS sequence"/>
</dbReference>
<reference evidence="3" key="1">
    <citation type="journal article" date="2011" name="Nat. Genet.">
        <title>The Arabidopsis lyrata genome sequence and the basis of rapid genome size change.</title>
        <authorList>
            <person name="Hu T.T."/>
            <person name="Pattyn P."/>
            <person name="Bakker E.G."/>
            <person name="Cao J."/>
            <person name="Cheng J.-F."/>
            <person name="Clark R.M."/>
            <person name="Fahlgren N."/>
            <person name="Fawcett J.A."/>
            <person name="Grimwood J."/>
            <person name="Gundlach H."/>
            <person name="Haberer G."/>
            <person name="Hollister J.D."/>
            <person name="Ossowski S."/>
            <person name="Ottilar R.P."/>
            <person name="Salamov A.A."/>
            <person name="Schneeberger K."/>
            <person name="Spannagl M."/>
            <person name="Wang X."/>
            <person name="Yang L."/>
            <person name="Nasrallah M.E."/>
            <person name="Bergelson J."/>
            <person name="Carrington J.C."/>
            <person name="Gaut B.S."/>
            <person name="Schmutz J."/>
            <person name="Mayer K.F.X."/>
            <person name="Van de Peer Y."/>
            <person name="Grigoriev I.V."/>
            <person name="Nordborg M."/>
            <person name="Weigel D."/>
            <person name="Guo Y.-L."/>
        </authorList>
    </citation>
    <scope>NUCLEOTIDE SEQUENCE [LARGE SCALE GENOMIC DNA]</scope>
    <source>
        <strain evidence="3">cv. MN47</strain>
    </source>
</reference>
<feature type="compositionally biased region" description="Basic residues" evidence="1">
    <location>
        <begin position="16"/>
        <end position="28"/>
    </location>
</feature>
<dbReference type="HOGENOM" id="CLU_203452_0_0_1"/>
<sequence length="59" mass="6318">MSSMGANYAQLQVMQKKQKEKMMKKKLEKRRDGGVDGGEGGGVSSAGNRIFPVKSSPSS</sequence>
<accession>D7LCP0</accession>
<evidence type="ECO:0000313" key="2">
    <source>
        <dbReference type="EMBL" id="EFH54849.1"/>
    </source>
</evidence>
<dbReference type="EMBL" id="GL348716">
    <property type="protein sequence ID" value="EFH54849.1"/>
    <property type="molecule type" value="Genomic_DNA"/>
</dbReference>
<evidence type="ECO:0000313" key="3">
    <source>
        <dbReference type="Proteomes" id="UP000008694"/>
    </source>
</evidence>
<dbReference type="AlphaFoldDB" id="D7LCP0"/>
<gene>
    <name evidence="2" type="ORF">ARALYDRAFT_481075</name>
</gene>
<keyword evidence="3" id="KW-1185">Reference proteome</keyword>
<protein>
    <submittedName>
        <fullName evidence="2">Expressed protein</fullName>
    </submittedName>
</protein>
<dbReference type="Gramene" id="fgenesh2_kg.4__135__AT2G22122.1">
    <property type="protein sequence ID" value="fgenesh2_kg.4__135__AT2G22122.1"/>
    <property type="gene ID" value="fgenesh2_kg.4__135__AT2G22122.1"/>
</dbReference>
<organism evidence="3">
    <name type="scientific">Arabidopsis lyrata subsp. lyrata</name>
    <name type="common">Lyre-leaved rock-cress</name>
    <dbReference type="NCBI Taxonomy" id="81972"/>
    <lineage>
        <taxon>Eukaryota</taxon>
        <taxon>Viridiplantae</taxon>
        <taxon>Streptophyta</taxon>
        <taxon>Embryophyta</taxon>
        <taxon>Tracheophyta</taxon>
        <taxon>Spermatophyta</taxon>
        <taxon>Magnoliopsida</taxon>
        <taxon>eudicotyledons</taxon>
        <taxon>Gunneridae</taxon>
        <taxon>Pentapetalae</taxon>
        <taxon>rosids</taxon>
        <taxon>malvids</taxon>
        <taxon>Brassicales</taxon>
        <taxon>Brassicaceae</taxon>
        <taxon>Camelineae</taxon>
        <taxon>Arabidopsis</taxon>
    </lineage>
</organism>
<evidence type="ECO:0000256" key="1">
    <source>
        <dbReference type="SAM" id="MobiDB-lite"/>
    </source>
</evidence>
<feature type="compositionally biased region" description="Gly residues" evidence="1">
    <location>
        <begin position="35"/>
        <end position="44"/>
    </location>
</feature>
<feature type="region of interest" description="Disordered" evidence="1">
    <location>
        <begin position="1"/>
        <end position="59"/>
    </location>
</feature>
<feature type="non-terminal residue" evidence="2">
    <location>
        <position position="59"/>
    </location>
</feature>
<name>D7LCP0_ARALL</name>
<proteinExistence type="predicted"/>